<accession>A0A2A5WG39</accession>
<proteinExistence type="predicted"/>
<name>A0A2A5WG39_9GAMM</name>
<evidence type="ECO:0008006" key="6">
    <source>
        <dbReference type="Google" id="ProtNLM"/>
    </source>
</evidence>
<dbReference type="PANTHER" id="PTHR46652:SF3">
    <property type="entry name" value="LEUCINE-RICH REPEAT-CONTAINING PROTEIN 9"/>
    <property type="match status" value="1"/>
</dbReference>
<dbReference type="EMBL" id="NTJZ01000001">
    <property type="protein sequence ID" value="PDH35361.1"/>
    <property type="molecule type" value="Genomic_DNA"/>
</dbReference>
<keyword evidence="3" id="KW-0732">Signal</keyword>
<dbReference type="PANTHER" id="PTHR46652">
    <property type="entry name" value="LEUCINE-RICH REPEAT AND IQ DOMAIN-CONTAINING PROTEIN 1-RELATED"/>
    <property type="match status" value="1"/>
</dbReference>
<evidence type="ECO:0000256" key="3">
    <source>
        <dbReference type="SAM" id="SignalP"/>
    </source>
</evidence>
<protein>
    <recommendedName>
        <fullName evidence="6">Leucine-rich repeat domain-containing protein</fullName>
    </recommendedName>
</protein>
<dbReference type="PROSITE" id="PS51450">
    <property type="entry name" value="LRR"/>
    <property type="match status" value="1"/>
</dbReference>
<dbReference type="Proteomes" id="UP000219329">
    <property type="component" value="Unassembled WGS sequence"/>
</dbReference>
<keyword evidence="1" id="KW-0433">Leucine-rich repeat</keyword>
<feature type="signal peptide" evidence="3">
    <location>
        <begin position="1"/>
        <end position="23"/>
    </location>
</feature>
<reference evidence="4 5" key="1">
    <citation type="submission" date="2017-08" db="EMBL/GenBank/DDBJ databases">
        <title>Fine stratification of microbial communities through a metagenomic profile of the photic zone.</title>
        <authorList>
            <person name="Haro-Moreno J.M."/>
            <person name="Lopez-Perez M."/>
            <person name="De La Torre J."/>
            <person name="Picazo A."/>
            <person name="Camacho A."/>
            <person name="Rodriguez-Valera F."/>
        </authorList>
    </citation>
    <scope>NUCLEOTIDE SEQUENCE [LARGE SCALE GENOMIC DNA]</scope>
    <source>
        <strain evidence="4">MED-G28</strain>
    </source>
</reference>
<dbReference type="InterPro" id="IPR032675">
    <property type="entry name" value="LRR_dom_sf"/>
</dbReference>
<evidence type="ECO:0000313" key="5">
    <source>
        <dbReference type="Proteomes" id="UP000219329"/>
    </source>
</evidence>
<dbReference type="Pfam" id="PF12799">
    <property type="entry name" value="LRR_4"/>
    <property type="match status" value="1"/>
</dbReference>
<organism evidence="4 5">
    <name type="scientific">OM182 bacterium MED-G28</name>
    <dbReference type="NCBI Taxonomy" id="1986256"/>
    <lineage>
        <taxon>Bacteria</taxon>
        <taxon>Pseudomonadati</taxon>
        <taxon>Pseudomonadota</taxon>
        <taxon>Gammaproteobacteria</taxon>
        <taxon>OMG group</taxon>
        <taxon>OM182 clade</taxon>
    </lineage>
</organism>
<evidence type="ECO:0000256" key="2">
    <source>
        <dbReference type="ARBA" id="ARBA00022737"/>
    </source>
</evidence>
<evidence type="ECO:0000313" key="4">
    <source>
        <dbReference type="EMBL" id="PDH35361.1"/>
    </source>
</evidence>
<keyword evidence="2" id="KW-0677">Repeat</keyword>
<feature type="chain" id="PRO_5013241270" description="Leucine-rich repeat domain-containing protein" evidence="3">
    <location>
        <begin position="24"/>
        <end position="170"/>
    </location>
</feature>
<gene>
    <name evidence="4" type="ORF">CNF02_01220</name>
</gene>
<dbReference type="Gene3D" id="3.80.10.10">
    <property type="entry name" value="Ribonuclease Inhibitor"/>
    <property type="match status" value="1"/>
</dbReference>
<dbReference type="InterPro" id="IPR025875">
    <property type="entry name" value="Leu-rich_rpt_4"/>
</dbReference>
<dbReference type="InterPro" id="IPR001611">
    <property type="entry name" value="Leu-rich_rpt"/>
</dbReference>
<sequence length="170" mass="18593">MQIINFNLLASMLVLLLSACSNQFVVSVNEQSVYDPEGRLILREVADADLQGCINLALQQQNLSDPTELTVLSCANSQISNLDRISELTRLRFIDLGNNNLTNITPLEDLPVLSGVNLLNNLIMDIGPLFNMPNLSSVNLEGNNRIPCNELAELEQKLGSNLSPPASCDE</sequence>
<dbReference type="AlphaFoldDB" id="A0A2A5WG39"/>
<comment type="caution">
    <text evidence="4">The sequence shown here is derived from an EMBL/GenBank/DDBJ whole genome shotgun (WGS) entry which is preliminary data.</text>
</comment>
<dbReference type="SUPFAM" id="SSF52058">
    <property type="entry name" value="L domain-like"/>
    <property type="match status" value="1"/>
</dbReference>
<evidence type="ECO:0000256" key="1">
    <source>
        <dbReference type="ARBA" id="ARBA00022614"/>
    </source>
</evidence>
<dbReference type="InterPro" id="IPR050836">
    <property type="entry name" value="SDS22/Internalin_LRR"/>
</dbReference>